<feature type="transmembrane region" description="Helical" evidence="9">
    <location>
        <begin position="422"/>
        <end position="443"/>
    </location>
</feature>
<feature type="transmembrane region" description="Helical" evidence="9">
    <location>
        <begin position="387"/>
        <end position="410"/>
    </location>
</feature>
<dbReference type="GO" id="GO:0015297">
    <property type="term" value="F:antiporter activity"/>
    <property type="evidence" value="ECO:0007669"/>
    <property type="project" value="UniProtKB-KW"/>
</dbReference>
<feature type="transmembrane region" description="Helical" evidence="9">
    <location>
        <begin position="295"/>
        <end position="321"/>
    </location>
</feature>
<evidence type="ECO:0000256" key="9">
    <source>
        <dbReference type="SAM" id="Phobius"/>
    </source>
</evidence>
<evidence type="ECO:0000256" key="6">
    <source>
        <dbReference type="ARBA" id="ARBA00022989"/>
    </source>
</evidence>
<organism evidence="11 12">
    <name type="scientific">Helicovermis profundi</name>
    <dbReference type="NCBI Taxonomy" id="3065157"/>
    <lineage>
        <taxon>Bacteria</taxon>
        <taxon>Bacillati</taxon>
        <taxon>Bacillota</taxon>
        <taxon>Clostridia</taxon>
        <taxon>Helicovermis</taxon>
    </lineage>
</organism>
<proteinExistence type="inferred from homology"/>
<feature type="transmembrane region" description="Helical" evidence="9">
    <location>
        <begin position="259"/>
        <end position="283"/>
    </location>
</feature>
<feature type="transmembrane region" description="Helical" evidence="9">
    <location>
        <begin position="29"/>
        <end position="50"/>
    </location>
</feature>
<evidence type="ECO:0000313" key="11">
    <source>
        <dbReference type="EMBL" id="BEP28679.1"/>
    </source>
</evidence>
<keyword evidence="6 9" id="KW-1133">Transmembrane helix</keyword>
<evidence type="ECO:0000256" key="7">
    <source>
        <dbReference type="ARBA" id="ARBA00023136"/>
    </source>
</evidence>
<gene>
    <name evidence="11" type="primary">nhaC_2</name>
    <name evidence="11" type="ORF">HLPR_10100</name>
</gene>
<feature type="transmembrane region" description="Helical" evidence="9">
    <location>
        <begin position="227"/>
        <end position="247"/>
    </location>
</feature>
<comment type="subcellular location">
    <subcellularLocation>
        <location evidence="1">Cell membrane</location>
        <topology evidence="1">Multi-pass membrane protein</topology>
    </subcellularLocation>
</comment>
<name>A0AAU9EKY3_9FIRM</name>
<evidence type="ECO:0000256" key="5">
    <source>
        <dbReference type="ARBA" id="ARBA00022692"/>
    </source>
</evidence>
<protein>
    <submittedName>
        <fullName evidence="11">Na+/H+ antiporter NhaC</fullName>
    </submittedName>
</protein>
<sequence length="453" mass="49804">MSKRYDLIFIIGTILSILTVVLLKRPIIFGILLSLIILLIISLKLNYNVNELIKISIKSNRSVIFVLVMLSFIGMMIPMWMASGTLPTLIIYGLKYLGNSNILLATFISTAFVSLILGTGIGTVGTMGLVFLGLSYGLDIPKPLIVGAIVSGSYIGDRTSPLSSMANLSSKICETNIIDNFKEMLKTLLPVFIVTSLIYSIIGSKYLATESSTIELNHIVNLLNQNFTTGFLLLIPPLLIIFSAIILKKSIVFSIGTSLLSSIFISLLITKMSLSKILTIMIFGFHPVNSEISNILSGSGLLSMVIVLLVIITSTSINAILTHTNLLEKTLITFSSNIKSYSNLIQKTALLSSLITIVTCNQIMTTLITGTHFKKVFNKYKIKRNRLMLTIADTGIILVPIIPWNLNAIIVYSITGVSATLYAPYAFLAYLLPLLTFIYPVFLNKKYLSNFKE</sequence>
<evidence type="ECO:0000256" key="8">
    <source>
        <dbReference type="ARBA" id="ARBA00038435"/>
    </source>
</evidence>
<comment type="similarity">
    <text evidence="8">Belongs to the NhaC Na(+)/H(+) (TC 2.A.35) antiporter family.</text>
</comment>
<dbReference type="InterPro" id="IPR052180">
    <property type="entry name" value="NhaC_Na-H+_Antiporter"/>
</dbReference>
<evidence type="ECO:0000256" key="4">
    <source>
        <dbReference type="ARBA" id="ARBA00022475"/>
    </source>
</evidence>
<feature type="transmembrane region" description="Helical" evidence="9">
    <location>
        <begin position="62"/>
        <end position="82"/>
    </location>
</feature>
<reference evidence="11 12" key="1">
    <citation type="submission" date="2023-08" db="EMBL/GenBank/DDBJ databases">
        <title>Helicovermis profunda gen. nov., sp. nov., a novel mesophilic, fermentative bacterium within the Bacillota from a deep-sea hydrothermal vent chimney.</title>
        <authorList>
            <person name="Miyazaki U."/>
            <person name="Mizutani D."/>
            <person name="Hashimoto Y."/>
            <person name="Tame A."/>
            <person name="Sawayama S."/>
            <person name="Miyazaki J."/>
            <person name="Takai K."/>
            <person name="Nakagawa S."/>
        </authorList>
    </citation>
    <scope>NUCLEOTIDE SEQUENCE [LARGE SCALE GENOMIC DNA]</scope>
    <source>
        <strain evidence="11 12">S502</strain>
    </source>
</reference>
<keyword evidence="2" id="KW-0813">Transport</keyword>
<dbReference type="Proteomes" id="UP001321786">
    <property type="component" value="Chromosome"/>
</dbReference>
<dbReference type="Pfam" id="PF03553">
    <property type="entry name" value="Na_H_antiporter"/>
    <property type="match status" value="1"/>
</dbReference>
<feature type="transmembrane region" description="Helical" evidence="9">
    <location>
        <begin position="102"/>
        <end position="132"/>
    </location>
</feature>
<dbReference type="KEGG" id="hprf:HLPR_10100"/>
<keyword evidence="3" id="KW-0050">Antiport</keyword>
<feature type="transmembrane region" description="Helical" evidence="9">
    <location>
        <begin position="7"/>
        <end position="23"/>
    </location>
</feature>
<keyword evidence="12" id="KW-1185">Reference proteome</keyword>
<dbReference type="GO" id="GO:0005886">
    <property type="term" value="C:plasma membrane"/>
    <property type="evidence" value="ECO:0007669"/>
    <property type="project" value="UniProtKB-SubCell"/>
</dbReference>
<dbReference type="AlphaFoldDB" id="A0AAU9EKY3"/>
<dbReference type="EMBL" id="AP028654">
    <property type="protein sequence ID" value="BEP28679.1"/>
    <property type="molecule type" value="Genomic_DNA"/>
</dbReference>
<evidence type="ECO:0000256" key="3">
    <source>
        <dbReference type="ARBA" id="ARBA00022449"/>
    </source>
</evidence>
<dbReference type="PANTHER" id="PTHR33451">
    <property type="entry name" value="MALATE-2H(+)/NA(+)-LACTATE ANTIPORTER"/>
    <property type="match status" value="1"/>
</dbReference>
<evidence type="ECO:0000256" key="1">
    <source>
        <dbReference type="ARBA" id="ARBA00004651"/>
    </source>
</evidence>
<dbReference type="InterPro" id="IPR018461">
    <property type="entry name" value="Na/H_Antiport_NhaC-like_C"/>
</dbReference>
<dbReference type="PANTHER" id="PTHR33451:SF3">
    <property type="entry name" value="MALATE-2H(+)_NA(+)-LACTATE ANTIPORTER"/>
    <property type="match status" value="1"/>
</dbReference>
<accession>A0AAU9EKY3</accession>
<dbReference type="RefSeq" id="WP_338536986.1">
    <property type="nucleotide sequence ID" value="NZ_AP028654.1"/>
</dbReference>
<feature type="transmembrane region" description="Helical" evidence="9">
    <location>
        <begin position="188"/>
        <end position="207"/>
    </location>
</feature>
<keyword evidence="5 9" id="KW-0812">Transmembrane</keyword>
<keyword evidence="4" id="KW-1003">Cell membrane</keyword>
<evidence type="ECO:0000256" key="2">
    <source>
        <dbReference type="ARBA" id="ARBA00022448"/>
    </source>
</evidence>
<evidence type="ECO:0000259" key="10">
    <source>
        <dbReference type="Pfam" id="PF03553"/>
    </source>
</evidence>
<keyword evidence="7 9" id="KW-0472">Membrane</keyword>
<evidence type="ECO:0000313" key="12">
    <source>
        <dbReference type="Proteomes" id="UP001321786"/>
    </source>
</evidence>
<feature type="domain" description="Na+/H+ antiporter NhaC-like C-terminal" evidence="10">
    <location>
        <begin position="154"/>
        <end position="442"/>
    </location>
</feature>